<comment type="caution">
    <text evidence="3">The sequence shown here is derived from an EMBL/GenBank/DDBJ whole genome shotgun (WGS) entry which is preliminary data.</text>
</comment>
<dbReference type="NCBIfam" id="NF040506">
    <property type="entry name" value="PG0870_Nterm"/>
    <property type="match status" value="1"/>
</dbReference>
<dbReference type="Pfam" id="PF19898">
    <property type="entry name" value="DUF6371"/>
    <property type="match status" value="1"/>
</dbReference>
<keyword evidence="4" id="KW-1185">Reference proteome</keyword>
<evidence type="ECO:0000313" key="3">
    <source>
        <dbReference type="EMBL" id="TXE08284.1"/>
    </source>
</evidence>
<dbReference type="InterPro" id="IPR047731">
    <property type="entry name" value="Zinc_ribbon_put"/>
</dbReference>
<proteinExistence type="predicted"/>
<dbReference type="OrthoDB" id="1068350at2"/>
<dbReference type="InterPro" id="IPR034154">
    <property type="entry name" value="TOPRIM_DnaG/twinkle"/>
</dbReference>
<dbReference type="Proteomes" id="UP000321734">
    <property type="component" value="Unassembled WGS sequence"/>
</dbReference>
<evidence type="ECO:0000259" key="2">
    <source>
        <dbReference type="Pfam" id="PF21957"/>
    </source>
</evidence>
<dbReference type="EMBL" id="VORX01000003">
    <property type="protein sequence ID" value="TXE08284.1"/>
    <property type="molecule type" value="Genomic_DNA"/>
</dbReference>
<dbReference type="CDD" id="cd01029">
    <property type="entry name" value="TOPRIM_primases"/>
    <property type="match status" value="1"/>
</dbReference>
<sequence length="297" mass="34278">MKTRYHCSNCNKKGVFTKYIDLQANEYLNAAVGYCNRLVKCGYHYKPKQYFNDNNISFDTPINHNVTTRAKPKPKPKTSFVNAEVMDKSKASKSPNYFIDYLASLWSYEVAYNLADKYNIGTSKHWQGATVFWQVDRNKNVRSGKIMLYNALNGKRVKEPYNHINWAHKALKLDSFNLEQCYFGEHLLNEDASKPVAIVESEKTAIISSVYLPEFIWLACGSANNLNETRTRYLKGRNVVLFPDLKCFDLWNDKIPQLTSLATFRTSTLLRDKSTECEKEQGLDIADYLIMIKPDLN</sequence>
<gene>
    <name evidence="3" type="ORF">ES711_07175</name>
</gene>
<feature type="domain" description="Zinc beta-ribbon finger putative" evidence="2">
    <location>
        <begin position="2"/>
        <end position="55"/>
    </location>
</feature>
<evidence type="ECO:0000313" key="4">
    <source>
        <dbReference type="Proteomes" id="UP000321734"/>
    </source>
</evidence>
<dbReference type="AlphaFoldDB" id="A0A5C7AK32"/>
<reference evidence="3 4" key="1">
    <citation type="submission" date="2019-08" db="EMBL/GenBank/DDBJ databases">
        <title>Genome sequence of Gelidibacter salicanalis IC162T.</title>
        <authorList>
            <person name="Bowman J.P."/>
        </authorList>
    </citation>
    <scope>NUCLEOTIDE SEQUENCE [LARGE SCALE GENOMIC DNA]</scope>
    <source>
        <strain evidence="3 4">IC162</strain>
    </source>
</reference>
<name>A0A5C7AK32_9FLAO</name>
<organism evidence="3 4">
    <name type="scientific">Gelidibacter salicanalis</name>
    <dbReference type="NCBI Taxonomy" id="291193"/>
    <lineage>
        <taxon>Bacteria</taxon>
        <taxon>Pseudomonadati</taxon>
        <taxon>Bacteroidota</taxon>
        <taxon>Flavobacteriia</taxon>
        <taxon>Flavobacteriales</taxon>
        <taxon>Flavobacteriaceae</taxon>
        <taxon>Gelidibacter</taxon>
    </lineage>
</organism>
<protein>
    <submittedName>
        <fullName evidence="3">Toprim domain-containing protein</fullName>
    </submittedName>
</protein>
<feature type="domain" description="DUF6371" evidence="1">
    <location>
        <begin position="96"/>
        <end position="245"/>
    </location>
</feature>
<accession>A0A5C7AK32</accession>
<evidence type="ECO:0000259" key="1">
    <source>
        <dbReference type="Pfam" id="PF19898"/>
    </source>
</evidence>
<dbReference type="Pfam" id="PF21957">
    <property type="entry name" value="Zn_ribbon_16"/>
    <property type="match status" value="1"/>
</dbReference>
<dbReference type="InterPro" id="IPR045951">
    <property type="entry name" value="DUF6371"/>
</dbReference>